<keyword evidence="3" id="KW-0963">Cytoplasm</keyword>
<dbReference type="PANTHER" id="PTHR23115">
    <property type="entry name" value="TRANSLATION FACTOR"/>
    <property type="match status" value="1"/>
</dbReference>
<dbReference type="PRINTS" id="PR00315">
    <property type="entry name" value="ELONGATNFCT"/>
</dbReference>
<evidence type="ECO:0000256" key="4">
    <source>
        <dbReference type="ARBA" id="ARBA00022741"/>
    </source>
</evidence>
<feature type="region of interest" description="Disordered" evidence="10">
    <location>
        <begin position="168"/>
        <end position="206"/>
    </location>
</feature>
<gene>
    <name evidence="12" type="primary">HBS1</name>
    <name evidence="12" type="ORF">ATY40_BA7503515</name>
</gene>
<evidence type="ECO:0000256" key="7">
    <source>
        <dbReference type="ARBA" id="ARBA00022917"/>
    </source>
</evidence>
<feature type="compositionally biased region" description="Basic and acidic residues" evidence="10">
    <location>
        <begin position="301"/>
        <end position="317"/>
    </location>
</feature>
<dbReference type="GO" id="GO:0005525">
    <property type="term" value="F:GTP binding"/>
    <property type="evidence" value="ECO:0007669"/>
    <property type="project" value="UniProtKB-KW"/>
</dbReference>
<dbReference type="SUPFAM" id="SSF50465">
    <property type="entry name" value="EF-Tu/eEF-1alpha/eIF2-gamma C-terminal domain"/>
    <property type="match status" value="1"/>
</dbReference>
<dbReference type="PROSITE" id="PS51722">
    <property type="entry name" value="G_TR_2"/>
    <property type="match status" value="1"/>
</dbReference>
<dbReference type="SUPFAM" id="SSF52540">
    <property type="entry name" value="P-loop containing nucleoside triphosphate hydrolases"/>
    <property type="match status" value="1"/>
</dbReference>
<dbReference type="InterPro" id="IPR000795">
    <property type="entry name" value="T_Tr_GTP-bd_dom"/>
</dbReference>
<comment type="subcellular location">
    <subcellularLocation>
        <location evidence="1">Cytoplasm</location>
    </subcellularLocation>
</comment>
<feature type="region of interest" description="Disordered" evidence="10">
    <location>
        <begin position="114"/>
        <end position="142"/>
    </location>
</feature>
<evidence type="ECO:0000259" key="11">
    <source>
        <dbReference type="PROSITE" id="PS51722"/>
    </source>
</evidence>
<evidence type="ECO:0000313" key="13">
    <source>
        <dbReference type="Proteomes" id="UP000094565"/>
    </source>
</evidence>
<feature type="region of interest" description="Disordered" evidence="10">
    <location>
        <begin position="293"/>
        <end position="317"/>
    </location>
</feature>
<keyword evidence="4" id="KW-0547">Nucleotide-binding</keyword>
<evidence type="ECO:0000256" key="2">
    <source>
        <dbReference type="ARBA" id="ARBA00007249"/>
    </source>
</evidence>
<evidence type="ECO:0000256" key="5">
    <source>
        <dbReference type="ARBA" id="ARBA00022801"/>
    </source>
</evidence>
<dbReference type="AlphaFoldDB" id="A0A1B2JFB6"/>
<dbReference type="GO" id="GO:0005737">
    <property type="term" value="C:cytoplasm"/>
    <property type="evidence" value="ECO:0007669"/>
    <property type="project" value="UniProtKB-SubCell"/>
</dbReference>
<accession>A0A1B2JFB6</accession>
<dbReference type="Gene3D" id="3.40.50.300">
    <property type="entry name" value="P-loop containing nucleotide triphosphate hydrolases"/>
    <property type="match status" value="1"/>
</dbReference>
<dbReference type="SUPFAM" id="SSF50447">
    <property type="entry name" value="Translation proteins"/>
    <property type="match status" value="1"/>
</dbReference>
<feature type="domain" description="Tr-type G" evidence="11">
    <location>
        <begin position="347"/>
        <end position="565"/>
    </location>
</feature>
<dbReference type="InterPro" id="IPR015033">
    <property type="entry name" value="HBS1-like_N"/>
</dbReference>
<proteinExistence type="inferred from homology"/>
<dbReference type="InterPro" id="IPR009001">
    <property type="entry name" value="Transl_elong_EF1A/Init_IF2_C"/>
</dbReference>
<organism evidence="12 13">
    <name type="scientific">Komagataella pastoris</name>
    <name type="common">Yeast</name>
    <name type="synonym">Pichia pastoris</name>
    <dbReference type="NCBI Taxonomy" id="4922"/>
    <lineage>
        <taxon>Eukaryota</taxon>
        <taxon>Fungi</taxon>
        <taxon>Dikarya</taxon>
        <taxon>Ascomycota</taxon>
        <taxon>Saccharomycotina</taxon>
        <taxon>Pichiomycetes</taxon>
        <taxon>Pichiales</taxon>
        <taxon>Pichiaceae</taxon>
        <taxon>Komagataella</taxon>
    </lineage>
</organism>
<keyword evidence="8" id="KW-0342">GTP-binding</keyword>
<reference evidence="12 13" key="1">
    <citation type="submission" date="2016-02" db="EMBL/GenBank/DDBJ databases">
        <title>Comparative genomic and transcriptomic foundation for Pichia pastoris.</title>
        <authorList>
            <person name="Love K.R."/>
            <person name="Shah K.A."/>
            <person name="Whittaker C.A."/>
            <person name="Wu J."/>
            <person name="Bartlett M.C."/>
            <person name="Ma D."/>
            <person name="Leeson R.L."/>
            <person name="Priest M."/>
            <person name="Young S.K."/>
            <person name="Love J.C."/>
        </authorList>
    </citation>
    <scope>NUCLEOTIDE SEQUENCE [LARGE SCALE GENOMIC DNA]</scope>
    <source>
        <strain evidence="12 13">ATCC 28485</strain>
    </source>
</reference>
<name>A0A1B2JFB6_PICPA</name>
<dbReference type="GO" id="GO:0006417">
    <property type="term" value="P:regulation of translation"/>
    <property type="evidence" value="ECO:0007669"/>
    <property type="project" value="UniProtKB-KW"/>
</dbReference>
<dbReference type="InterPro" id="IPR031157">
    <property type="entry name" value="G_TR_CS"/>
</dbReference>
<keyword evidence="6" id="KW-0810">Translation regulation</keyword>
<keyword evidence="5" id="KW-0378">Hydrolase</keyword>
<protein>
    <submittedName>
        <fullName evidence="12">BA75_03515T0</fullName>
    </submittedName>
</protein>
<dbReference type="PROSITE" id="PS00301">
    <property type="entry name" value="G_TR_1"/>
    <property type="match status" value="1"/>
</dbReference>
<comment type="catalytic activity">
    <reaction evidence="9">
        <text>GTP + H2O = GDP + phosphate + H(+)</text>
        <dbReference type="Rhea" id="RHEA:19669"/>
        <dbReference type="ChEBI" id="CHEBI:15377"/>
        <dbReference type="ChEBI" id="CHEBI:15378"/>
        <dbReference type="ChEBI" id="CHEBI:37565"/>
        <dbReference type="ChEBI" id="CHEBI:43474"/>
        <dbReference type="ChEBI" id="CHEBI:58189"/>
    </reaction>
    <physiologicalReaction direction="left-to-right" evidence="9">
        <dbReference type="Rhea" id="RHEA:19670"/>
    </physiologicalReaction>
</comment>
<evidence type="ECO:0000256" key="10">
    <source>
        <dbReference type="SAM" id="MobiDB-lite"/>
    </source>
</evidence>
<dbReference type="GO" id="GO:0003924">
    <property type="term" value="F:GTPase activity"/>
    <property type="evidence" value="ECO:0007669"/>
    <property type="project" value="InterPro"/>
</dbReference>
<dbReference type="OrthoDB" id="342024at2759"/>
<evidence type="ECO:0000256" key="8">
    <source>
        <dbReference type="ARBA" id="ARBA00023134"/>
    </source>
</evidence>
<dbReference type="EMBL" id="CP014586">
    <property type="protein sequence ID" value="ANZ76498.1"/>
    <property type="molecule type" value="Genomic_DNA"/>
</dbReference>
<evidence type="ECO:0000256" key="9">
    <source>
        <dbReference type="ARBA" id="ARBA00049117"/>
    </source>
</evidence>
<evidence type="ECO:0000256" key="1">
    <source>
        <dbReference type="ARBA" id="ARBA00004496"/>
    </source>
</evidence>
<comment type="similarity">
    <text evidence="2">Belongs to the TRAFAC class translation factor GTPase superfamily. Classic translation factor GTPase family. EF-Tu/EF-1A subfamily.</text>
</comment>
<sequence>MQYSDDDLNDYENEPYDDDEFIEEDLTKEELDELYTLLPLIKAKLKDHNPNITDRDFKEALWFNYMVVDDAVKELKQNFSMYKSCKRLMAETLRIVDPKEILIGGSSKLAMLAKSRRAKRNNETGDTSDSSRAHSGLDNLLSKNVDTKGTSSLLDDIDLDTQPKFSLKSFKNDEKPKKSQLKEHSQQAKDIKLEDPTPTKEHSPIEKDEIIEENMIPFRMIQLKFEDAHRSIIVNTPQSAISALFETTREPKRRKTSLDSTILTLINSSLTNIDIEKVKANFSKPNPVDVLANEPKSAVTKKSEASEASKESEKPETVQEKLQKLTIKHTKPLKSLDINAAINKRESQNISFVVFGHVDSGKSTIIGRLLYDLKVVDSKTLHKLTKESSSIGKGSFALAWIMDQTSEERERGVTIDICQTSFNYKNKQFTIIDSPGHQDFIPQMINGVCQADIAVLIVDSSDFAKTFNHGQTKEQLRIAKSLNLNKLIVVVNKMDLCDWNIDQYDKIVEAMQSYLFEDLQYRHEDCQFIPASGLNGDNVVKGRGNSVPLVDLLYHENKVKELRPIAEQKLIMTIIDVEDQAHDNLTLKVRVNSGFVQAGETVKLLPSFDFCRINKILKSNEPQDICIAGEFVVLKMKVVKSIEEKSLIRLGDLCVSIDDEVPISSNLRIEIHLFDMDKPLLKGTPFVLFRNNVSVPARITEIEQIMNSQKKKVPRHLSSRQRAIVSVTIENKLPIITWEEKVRRIVIRKDSSIIGAGQIIEAL</sequence>
<dbReference type="InterPro" id="IPR009000">
    <property type="entry name" value="Transl_B-barrel_sf"/>
</dbReference>
<dbReference type="Pfam" id="PF22594">
    <property type="entry name" value="GTP-eEF1A_C"/>
    <property type="match status" value="1"/>
</dbReference>
<dbReference type="InterPro" id="IPR054696">
    <property type="entry name" value="GTP-eEF1A_C"/>
</dbReference>
<keyword evidence="13" id="KW-1185">Reference proteome</keyword>
<dbReference type="InterPro" id="IPR027417">
    <property type="entry name" value="P-loop_NTPase"/>
</dbReference>
<dbReference type="Pfam" id="PF00009">
    <property type="entry name" value="GTP_EFTU"/>
    <property type="match status" value="1"/>
</dbReference>
<dbReference type="InterPro" id="IPR050100">
    <property type="entry name" value="TRAFAC_GTPase_members"/>
</dbReference>
<dbReference type="Proteomes" id="UP000094565">
    <property type="component" value="Chromosome 3"/>
</dbReference>
<dbReference type="Gene3D" id="2.40.30.10">
    <property type="entry name" value="Translation factors"/>
    <property type="match status" value="2"/>
</dbReference>
<evidence type="ECO:0000313" key="12">
    <source>
        <dbReference type="EMBL" id="ANZ76498.1"/>
    </source>
</evidence>
<feature type="compositionally biased region" description="Basic and acidic residues" evidence="10">
    <location>
        <begin position="170"/>
        <end position="206"/>
    </location>
</feature>
<evidence type="ECO:0000256" key="3">
    <source>
        <dbReference type="ARBA" id="ARBA00022490"/>
    </source>
</evidence>
<dbReference type="GO" id="GO:0006412">
    <property type="term" value="P:translation"/>
    <property type="evidence" value="ECO:0007669"/>
    <property type="project" value="UniProtKB-KW"/>
</dbReference>
<evidence type="ECO:0000256" key="6">
    <source>
        <dbReference type="ARBA" id="ARBA00022845"/>
    </source>
</evidence>
<keyword evidence="7" id="KW-0648">Protein biosynthesis</keyword>
<dbReference type="Pfam" id="PF08938">
    <property type="entry name" value="HBS1_N"/>
    <property type="match status" value="1"/>
</dbReference>